<evidence type="ECO:0000256" key="3">
    <source>
        <dbReference type="SAM" id="SignalP"/>
    </source>
</evidence>
<feature type="signal peptide" evidence="3">
    <location>
        <begin position="1"/>
        <end position="23"/>
    </location>
</feature>
<feature type="compositionally biased region" description="Low complexity" evidence="1">
    <location>
        <begin position="285"/>
        <end position="296"/>
    </location>
</feature>
<evidence type="ECO:0000256" key="2">
    <source>
        <dbReference type="SAM" id="Phobius"/>
    </source>
</evidence>
<protein>
    <recommendedName>
        <fullName evidence="6">CSI2 protein</fullName>
    </recommendedName>
</protein>
<dbReference type="GO" id="GO:0000324">
    <property type="term" value="C:fungal-type vacuole"/>
    <property type="evidence" value="ECO:0007669"/>
    <property type="project" value="TreeGrafter"/>
</dbReference>
<feature type="region of interest" description="Disordered" evidence="1">
    <location>
        <begin position="259"/>
        <end position="337"/>
    </location>
</feature>
<dbReference type="OrthoDB" id="4065319at2759"/>
<dbReference type="AlphaFoldDB" id="W9CFB6"/>
<evidence type="ECO:0000256" key="1">
    <source>
        <dbReference type="SAM" id="MobiDB-lite"/>
    </source>
</evidence>
<reference evidence="4 5" key="1">
    <citation type="journal article" date="2014" name="Genome Announc.">
        <title>Draft genome sequence of Sclerotinia borealis, a psychrophilic plant pathogenic fungus.</title>
        <authorList>
            <person name="Mardanov A.V."/>
            <person name="Beletsky A.V."/>
            <person name="Kadnikov V.V."/>
            <person name="Ignatov A.N."/>
            <person name="Ravin N.V."/>
        </authorList>
    </citation>
    <scope>NUCLEOTIDE SEQUENCE [LARGE SCALE GENOMIC DNA]</scope>
    <source>
        <strain evidence="5">F-4157</strain>
    </source>
</reference>
<proteinExistence type="predicted"/>
<keyword evidence="3" id="KW-0732">Signal</keyword>
<feature type="transmembrane region" description="Helical" evidence="2">
    <location>
        <begin position="125"/>
        <end position="145"/>
    </location>
</feature>
<dbReference type="HOGENOM" id="CLU_037244_1_0_1"/>
<keyword evidence="5" id="KW-1185">Reference proteome</keyword>
<dbReference type="Proteomes" id="UP000019487">
    <property type="component" value="Unassembled WGS sequence"/>
</dbReference>
<dbReference type="EMBL" id="AYSA01000235">
    <property type="protein sequence ID" value="ESZ94598.1"/>
    <property type="molecule type" value="Genomic_DNA"/>
</dbReference>
<feature type="compositionally biased region" description="Polar residues" evidence="1">
    <location>
        <begin position="207"/>
        <end position="216"/>
    </location>
</feature>
<name>W9CFB6_SCLBF</name>
<keyword evidence="2" id="KW-0472">Membrane</keyword>
<accession>W9CFB6</accession>
<feature type="compositionally biased region" description="Polar residues" evidence="1">
    <location>
        <begin position="259"/>
        <end position="270"/>
    </location>
</feature>
<dbReference type="InterPro" id="IPR051009">
    <property type="entry name" value="PRM"/>
</dbReference>
<evidence type="ECO:0000313" key="5">
    <source>
        <dbReference type="Proteomes" id="UP000019487"/>
    </source>
</evidence>
<organism evidence="4 5">
    <name type="scientific">Sclerotinia borealis (strain F-4128)</name>
    <dbReference type="NCBI Taxonomy" id="1432307"/>
    <lineage>
        <taxon>Eukaryota</taxon>
        <taxon>Fungi</taxon>
        <taxon>Dikarya</taxon>
        <taxon>Ascomycota</taxon>
        <taxon>Pezizomycotina</taxon>
        <taxon>Leotiomycetes</taxon>
        <taxon>Helotiales</taxon>
        <taxon>Sclerotiniaceae</taxon>
        <taxon>Sclerotinia</taxon>
    </lineage>
</organism>
<dbReference type="PANTHER" id="PTHR36089:SF1">
    <property type="entry name" value="CHITIN SYNTHASE 3 COMPLEX PROTEIN CSI2-RELATED"/>
    <property type="match status" value="1"/>
</dbReference>
<evidence type="ECO:0000313" key="4">
    <source>
        <dbReference type="EMBL" id="ESZ94598.1"/>
    </source>
</evidence>
<sequence length="337" mass="34347">MRFLKSAASAAFAVSLFAMPIIAATTATAAATTATSDLPNLSSVAASESSAAVASTKTTTSSDTTSSGTTTAGSIAVITGGSTATGAATTTSALPTLAGAFTIPTPSVPPTSNAPFMQLSNYPEGTVFIAVGAVLGFLALSVLVWRTMIAWALHRSVKRAAGQKTHVDQKQLFQAPQAPFYNYADKESTLSLGGGGLGGKSGKKRPTTGNGTQSQTSLFFSPTALAGGNNPGNRASNYLPAGYYASGAAAPGAYPGDRQSISMSNLTPQGYTRGHPMDRSPPGSPSHGTHSESSTSDLRPTDGNVRAPSAYLEDLFDGENPLPTPQQGGRDRRSGRY</sequence>
<evidence type="ECO:0008006" key="6">
    <source>
        <dbReference type="Google" id="ProtNLM"/>
    </source>
</evidence>
<keyword evidence="2" id="KW-1133">Transmembrane helix</keyword>
<gene>
    <name evidence="4" type="ORF">SBOR_5009</name>
</gene>
<keyword evidence="2" id="KW-0812">Transmembrane</keyword>
<comment type="caution">
    <text evidence="4">The sequence shown here is derived from an EMBL/GenBank/DDBJ whole genome shotgun (WGS) entry which is preliminary data.</text>
</comment>
<feature type="chain" id="PRO_5004919014" description="CSI2 protein" evidence="3">
    <location>
        <begin position="24"/>
        <end position="337"/>
    </location>
</feature>
<feature type="region of interest" description="Disordered" evidence="1">
    <location>
        <begin position="192"/>
        <end position="216"/>
    </location>
</feature>
<dbReference type="PANTHER" id="PTHR36089">
    <property type="entry name" value="CHITIN SYNTHASE 3 COMPLEX PROTEIN CSI2-RELATED"/>
    <property type="match status" value="1"/>
</dbReference>